<protein>
    <submittedName>
        <fullName evidence="1">Uncharacterized protein</fullName>
    </submittedName>
</protein>
<name>A0A1U9KC76_ACEAC</name>
<dbReference type="Proteomes" id="UP000188937">
    <property type="component" value="Chromosome"/>
</dbReference>
<reference evidence="1 2" key="1">
    <citation type="submission" date="2016-03" db="EMBL/GenBank/DDBJ databases">
        <title>Acetic acid bacteria sequencing.</title>
        <authorList>
            <person name="Brandt J."/>
            <person name="Jakob F."/>
            <person name="Vogel R.F."/>
        </authorList>
    </citation>
    <scope>NUCLEOTIDE SEQUENCE [LARGE SCALE GENOMIC DNA]</scope>
    <source>
        <strain evidence="1 2">TMW2.1153</strain>
    </source>
</reference>
<accession>A0A1U9KC76</accession>
<keyword evidence="2" id="KW-1185">Reference proteome</keyword>
<proteinExistence type="predicted"/>
<gene>
    <name evidence="1" type="ORF">A0U92_00140</name>
</gene>
<dbReference type="EMBL" id="CP014692">
    <property type="protein sequence ID" value="AQS83425.1"/>
    <property type="molecule type" value="Genomic_DNA"/>
</dbReference>
<dbReference type="STRING" id="435.A0U92_00140"/>
<evidence type="ECO:0000313" key="1">
    <source>
        <dbReference type="EMBL" id="AQS83425.1"/>
    </source>
</evidence>
<dbReference type="KEGG" id="aace:A0U92_00140"/>
<sequence length="75" mass="8460">MYPEVCSTLAPACRFIWSTAEYPRIWLCPSFPHDLFVGMEGGGSRQKFVTRFAQPAVTSPQTGFLFMIARPVIFV</sequence>
<dbReference type="AlphaFoldDB" id="A0A1U9KC76"/>
<evidence type="ECO:0000313" key="2">
    <source>
        <dbReference type="Proteomes" id="UP000188937"/>
    </source>
</evidence>
<organism evidence="1 2">
    <name type="scientific">Acetobacter aceti</name>
    <dbReference type="NCBI Taxonomy" id="435"/>
    <lineage>
        <taxon>Bacteria</taxon>
        <taxon>Pseudomonadati</taxon>
        <taxon>Pseudomonadota</taxon>
        <taxon>Alphaproteobacteria</taxon>
        <taxon>Acetobacterales</taxon>
        <taxon>Acetobacteraceae</taxon>
        <taxon>Acetobacter</taxon>
        <taxon>Acetobacter subgen. Acetobacter</taxon>
    </lineage>
</organism>